<accession>A0A6G0WY47</accession>
<keyword evidence="1" id="KW-0472">Membrane</keyword>
<evidence type="ECO:0000313" key="2">
    <source>
        <dbReference type="EMBL" id="KAF0732427.1"/>
    </source>
</evidence>
<organism evidence="2 3">
    <name type="scientific">Aphanomyces euteiches</name>
    <dbReference type="NCBI Taxonomy" id="100861"/>
    <lineage>
        <taxon>Eukaryota</taxon>
        <taxon>Sar</taxon>
        <taxon>Stramenopiles</taxon>
        <taxon>Oomycota</taxon>
        <taxon>Saprolegniomycetes</taxon>
        <taxon>Saprolegniales</taxon>
        <taxon>Verrucalvaceae</taxon>
        <taxon>Aphanomyces</taxon>
    </lineage>
</organism>
<proteinExistence type="predicted"/>
<dbReference type="EMBL" id="VJMJ01000133">
    <property type="protein sequence ID" value="KAF0732427.1"/>
    <property type="molecule type" value="Genomic_DNA"/>
</dbReference>
<reference evidence="2 3" key="1">
    <citation type="submission" date="2019-07" db="EMBL/GenBank/DDBJ databases">
        <title>Genomics analysis of Aphanomyces spp. identifies a new class of oomycete effector associated with host adaptation.</title>
        <authorList>
            <person name="Gaulin E."/>
        </authorList>
    </citation>
    <scope>NUCLEOTIDE SEQUENCE [LARGE SCALE GENOMIC DNA]</scope>
    <source>
        <strain evidence="2 3">ATCC 201684</strain>
    </source>
</reference>
<comment type="caution">
    <text evidence="2">The sequence shown here is derived from an EMBL/GenBank/DDBJ whole genome shotgun (WGS) entry which is preliminary data.</text>
</comment>
<dbReference type="SUPFAM" id="SSF52058">
    <property type="entry name" value="L domain-like"/>
    <property type="match status" value="1"/>
</dbReference>
<sequence length="558" mass="62737">MLRRRLVYTFAYVKGVVTTIYLVSQVVLLHAADDAQKRTSHVYAPELVILAYSFLAALYVGTLVQYGWTECQDCLWLTNRTKVYPMARRLKPRNRLDVAYACLVRLVSSDVFVVAFNTFELTCQSYEAFELSTKLVDRSLVSVYISLVALHAIVKPCFWQSKHSTTNVVLLTWMSSWISFSLSCLVHFFGLILPLLHYKFVDSTMVSSPRWLTHYILYVRYNFVTSLTDLIAKVVCQLGSLVSLWRLVGHVELLAALQKHPRPYSTLNRASPSRTGLNVYLLVSVAWGITLFANCQCMFVHVNCPFLGHQDVDLELQARQLGSNVFAIVVSRCDLHDGIANSTLRQFEQLYFLGIHFTNMTSWDGQLPPSINFLAVSYSQLTTLPSILEANLPSSMVALRLSNLPLHSLEIPPSWSLVRDLRLVNVSRVVFYPTTLTSFDFVELRLAWNNLTSFPLGIEPMNNLAILDVSGNALDQFPQSLLSRGVQVVACGNAVDLTEFLGPVGKKIFESSWSANCAAPCAPACFPCMLGDHECHLECFDPSCNYDDGDCDYFGFDK</sequence>
<dbReference type="InterPro" id="IPR032675">
    <property type="entry name" value="LRR_dom_sf"/>
</dbReference>
<evidence type="ECO:0000256" key="1">
    <source>
        <dbReference type="SAM" id="Phobius"/>
    </source>
</evidence>
<feature type="transmembrane region" description="Helical" evidence="1">
    <location>
        <begin position="170"/>
        <end position="196"/>
    </location>
</feature>
<protein>
    <recommendedName>
        <fullName evidence="4">LNR domain-containing protein</fullName>
    </recommendedName>
</protein>
<keyword evidence="3" id="KW-1185">Reference proteome</keyword>
<evidence type="ECO:0000313" key="3">
    <source>
        <dbReference type="Proteomes" id="UP000481153"/>
    </source>
</evidence>
<keyword evidence="1" id="KW-1133">Transmembrane helix</keyword>
<dbReference type="AlphaFoldDB" id="A0A6G0WY47"/>
<dbReference type="Proteomes" id="UP000481153">
    <property type="component" value="Unassembled WGS sequence"/>
</dbReference>
<gene>
    <name evidence="2" type="ORF">Ae201684_010479</name>
</gene>
<feature type="transmembrane region" description="Helical" evidence="1">
    <location>
        <begin position="49"/>
        <end position="68"/>
    </location>
</feature>
<dbReference type="Gene3D" id="3.80.10.10">
    <property type="entry name" value="Ribonuclease Inhibitor"/>
    <property type="match status" value="1"/>
</dbReference>
<dbReference type="VEuPathDB" id="FungiDB:AeMF1_001801"/>
<name>A0A6G0WY47_9STRA</name>
<keyword evidence="1" id="KW-0812">Transmembrane</keyword>
<feature type="transmembrane region" description="Helical" evidence="1">
    <location>
        <begin position="7"/>
        <end position="29"/>
    </location>
</feature>
<evidence type="ECO:0008006" key="4">
    <source>
        <dbReference type="Google" id="ProtNLM"/>
    </source>
</evidence>